<dbReference type="GO" id="GO:0000976">
    <property type="term" value="F:transcription cis-regulatory region binding"/>
    <property type="evidence" value="ECO:0007669"/>
    <property type="project" value="TreeGrafter"/>
</dbReference>
<feature type="domain" description="HTH lysR-type" evidence="5">
    <location>
        <begin position="3"/>
        <end position="60"/>
    </location>
</feature>
<dbReference type="Pfam" id="PF00126">
    <property type="entry name" value="HTH_1"/>
    <property type="match status" value="1"/>
</dbReference>
<evidence type="ECO:0000313" key="7">
    <source>
        <dbReference type="Proteomes" id="UP000451565"/>
    </source>
</evidence>
<protein>
    <submittedName>
        <fullName evidence="6">LysR family transcriptional regulator</fullName>
    </submittedName>
</protein>
<gene>
    <name evidence="6" type="ORF">GEV47_05685</name>
</gene>
<reference evidence="6 7" key="1">
    <citation type="submission" date="2019-10" db="EMBL/GenBank/DDBJ databases">
        <title>Glaciimonas soli sp. nov., a psychrophilic bacterium isolated from the forest soil of a high elevation mountain in Taiwan.</title>
        <authorList>
            <person name="Wang L.-T."/>
            <person name="Shieh W.Y."/>
        </authorList>
    </citation>
    <scope>NUCLEOTIDE SEQUENCE [LARGE SCALE GENOMIC DNA]</scope>
    <source>
        <strain evidence="6 7">GS1</strain>
    </source>
</reference>
<organism evidence="6 7">
    <name type="scientific">Glaciimonas soli</name>
    <dbReference type="NCBI Taxonomy" id="2590999"/>
    <lineage>
        <taxon>Bacteria</taxon>
        <taxon>Pseudomonadati</taxon>
        <taxon>Pseudomonadota</taxon>
        <taxon>Betaproteobacteria</taxon>
        <taxon>Burkholderiales</taxon>
        <taxon>Oxalobacteraceae</taxon>
        <taxon>Glaciimonas</taxon>
    </lineage>
</organism>
<dbReference type="SUPFAM" id="SSF46785">
    <property type="entry name" value="Winged helix' DNA-binding domain"/>
    <property type="match status" value="1"/>
</dbReference>
<dbReference type="Proteomes" id="UP000451565">
    <property type="component" value="Unassembled WGS sequence"/>
</dbReference>
<evidence type="ECO:0000256" key="1">
    <source>
        <dbReference type="ARBA" id="ARBA00009437"/>
    </source>
</evidence>
<dbReference type="PROSITE" id="PS50931">
    <property type="entry name" value="HTH_LYSR"/>
    <property type="match status" value="1"/>
</dbReference>
<dbReference type="PANTHER" id="PTHR30126">
    <property type="entry name" value="HTH-TYPE TRANSCRIPTIONAL REGULATOR"/>
    <property type="match status" value="1"/>
</dbReference>
<evidence type="ECO:0000256" key="2">
    <source>
        <dbReference type="ARBA" id="ARBA00023015"/>
    </source>
</evidence>
<evidence type="ECO:0000313" key="6">
    <source>
        <dbReference type="EMBL" id="MQR00173.1"/>
    </source>
</evidence>
<keyword evidence="2" id="KW-0805">Transcription regulation</keyword>
<keyword evidence="7" id="KW-1185">Reference proteome</keyword>
<dbReference type="InterPro" id="IPR036388">
    <property type="entry name" value="WH-like_DNA-bd_sf"/>
</dbReference>
<comment type="similarity">
    <text evidence="1">Belongs to the LysR transcriptional regulatory family.</text>
</comment>
<dbReference type="InterPro" id="IPR000847">
    <property type="entry name" value="LysR_HTH_N"/>
</dbReference>
<dbReference type="PANTHER" id="PTHR30126:SF4">
    <property type="entry name" value="LYSR FAMILY TRANSCRIPTIONAL REGULATOR"/>
    <property type="match status" value="1"/>
</dbReference>
<name>A0A843YRN2_9BURK</name>
<keyword evidence="3" id="KW-0238">DNA-binding</keyword>
<dbReference type="InterPro" id="IPR036390">
    <property type="entry name" value="WH_DNA-bd_sf"/>
</dbReference>
<proteinExistence type="inferred from homology"/>
<accession>A0A843YRN2</accession>
<dbReference type="Gene3D" id="1.10.10.10">
    <property type="entry name" value="Winged helix-like DNA-binding domain superfamily/Winged helix DNA-binding domain"/>
    <property type="match status" value="1"/>
</dbReference>
<dbReference type="RefSeq" id="WP_153233684.1">
    <property type="nucleotide sequence ID" value="NZ_WINI01000001.1"/>
</dbReference>
<evidence type="ECO:0000256" key="3">
    <source>
        <dbReference type="ARBA" id="ARBA00023125"/>
    </source>
</evidence>
<sequence length="304" mass="33440">MNLTLEALHILDTIDRMGSFAAAAIELDRVPSALTYSVRKLEDDLDVLLFDRRGHRAKLTSAGVELLTEGRHLLQAAEELERRVKRAATGWEVELRIVVDSIIPFESLLPLIAEFDRENAGTRLRFTHETLSGVWEALLNDRADLAIGAPHEGPDTMRMSGNYKTHPIGVIDWVFAVAPQHPLANAEEPLSADLIQQHRAIAVGDTSRALPSMNLGLLTGQDTLTVPGIPDKLKAQLYGLGCGHLPRTLAEPYLASGALIEKQTSEAKPSNKTHIAWRTPVLGKSLKWFINRLNDPAILRSLLG</sequence>
<dbReference type="InterPro" id="IPR005119">
    <property type="entry name" value="LysR_subst-bd"/>
</dbReference>
<evidence type="ECO:0000259" key="5">
    <source>
        <dbReference type="PROSITE" id="PS50931"/>
    </source>
</evidence>
<evidence type="ECO:0000256" key="4">
    <source>
        <dbReference type="ARBA" id="ARBA00023163"/>
    </source>
</evidence>
<dbReference type="AlphaFoldDB" id="A0A843YRN2"/>
<dbReference type="EMBL" id="WINI01000001">
    <property type="protein sequence ID" value="MQR00173.1"/>
    <property type="molecule type" value="Genomic_DNA"/>
</dbReference>
<dbReference type="SUPFAM" id="SSF53850">
    <property type="entry name" value="Periplasmic binding protein-like II"/>
    <property type="match status" value="1"/>
</dbReference>
<dbReference type="GO" id="GO:0003700">
    <property type="term" value="F:DNA-binding transcription factor activity"/>
    <property type="evidence" value="ECO:0007669"/>
    <property type="project" value="InterPro"/>
</dbReference>
<dbReference type="Gene3D" id="3.40.190.290">
    <property type="match status" value="1"/>
</dbReference>
<comment type="caution">
    <text evidence="6">The sequence shown here is derived from an EMBL/GenBank/DDBJ whole genome shotgun (WGS) entry which is preliminary data.</text>
</comment>
<dbReference type="OrthoDB" id="5293066at2"/>
<dbReference type="Pfam" id="PF03466">
    <property type="entry name" value="LysR_substrate"/>
    <property type="match status" value="1"/>
</dbReference>
<keyword evidence="4" id="KW-0804">Transcription</keyword>